<evidence type="ECO:0008006" key="7">
    <source>
        <dbReference type="Google" id="ProtNLM"/>
    </source>
</evidence>
<keyword evidence="1 2" id="KW-0560">Oxidoreductase</keyword>
<reference evidence="5 6" key="1">
    <citation type="submission" date="2023-08" db="EMBL/GenBank/DDBJ databases">
        <title>Black Yeasts Isolated from many extreme environments.</title>
        <authorList>
            <person name="Coleine C."/>
            <person name="Stajich J.E."/>
            <person name="Selbmann L."/>
        </authorList>
    </citation>
    <scope>NUCLEOTIDE SEQUENCE [LARGE SCALE GENOMIC DNA]</scope>
    <source>
        <strain evidence="5 6">CCFEE 6328</strain>
    </source>
</reference>
<comment type="caution">
    <text evidence="5">The sequence shown here is derived from an EMBL/GenBank/DDBJ whole genome shotgun (WGS) entry which is preliminary data.</text>
</comment>
<dbReference type="CDD" id="cd12168">
    <property type="entry name" value="Mand_dh_like"/>
    <property type="match status" value="1"/>
</dbReference>
<evidence type="ECO:0000259" key="3">
    <source>
        <dbReference type="Pfam" id="PF00389"/>
    </source>
</evidence>
<dbReference type="InterPro" id="IPR036291">
    <property type="entry name" value="NAD(P)-bd_dom_sf"/>
</dbReference>
<sequence>MSAKPDILMIDSDVQAVDVERRQNLSEKYNLVYYDCDSTAQFIERLKPGGPYSEIMAIVRNGWHKIGRMANQFPFNPEVVPHFPPTLRIICCSGHGYDAADIKEITARRIWYCNTPNACTEAVANTAMSLVLDTFRYLTYAQWCARYDWMASKQLGMEAVDPCGQSLGIVGLGDIGLAIARKCEAALGMNIHYQGPRRKEAAEQTLMRRAVYHSSVEEMIPEVDCIVLAAPYTEETHHLLSKKEFSIAKEEGLRVVNIARGKMIDESALLEALESKKVVGVGLDVHENEPVVNPGLRENWRVTLLPHIGVCSGTSWHNFEKMNLDNLEAFLKTGTPLTPVNMVSQDVAHQQSDLSLCPARPGFPKPSYRSALRRRGKLL</sequence>
<evidence type="ECO:0000256" key="2">
    <source>
        <dbReference type="RuleBase" id="RU003719"/>
    </source>
</evidence>
<evidence type="ECO:0000313" key="6">
    <source>
        <dbReference type="Proteomes" id="UP001345691"/>
    </source>
</evidence>
<evidence type="ECO:0000313" key="5">
    <source>
        <dbReference type="EMBL" id="KAK5056908.1"/>
    </source>
</evidence>
<organism evidence="5 6">
    <name type="scientific">Exophiala sideris</name>
    <dbReference type="NCBI Taxonomy" id="1016849"/>
    <lineage>
        <taxon>Eukaryota</taxon>
        <taxon>Fungi</taxon>
        <taxon>Dikarya</taxon>
        <taxon>Ascomycota</taxon>
        <taxon>Pezizomycotina</taxon>
        <taxon>Eurotiomycetes</taxon>
        <taxon>Chaetothyriomycetidae</taxon>
        <taxon>Chaetothyriales</taxon>
        <taxon>Herpotrichiellaceae</taxon>
        <taxon>Exophiala</taxon>
    </lineage>
</organism>
<dbReference type="SUPFAM" id="SSF52283">
    <property type="entry name" value="Formate/glycerate dehydrogenase catalytic domain-like"/>
    <property type="match status" value="1"/>
</dbReference>
<evidence type="ECO:0000256" key="1">
    <source>
        <dbReference type="ARBA" id="ARBA00023002"/>
    </source>
</evidence>
<dbReference type="Gene3D" id="3.40.50.720">
    <property type="entry name" value="NAD(P)-binding Rossmann-like Domain"/>
    <property type="match status" value="2"/>
</dbReference>
<evidence type="ECO:0000259" key="4">
    <source>
        <dbReference type="Pfam" id="PF02826"/>
    </source>
</evidence>
<dbReference type="SUPFAM" id="SSF51735">
    <property type="entry name" value="NAD(P)-binding Rossmann-fold domains"/>
    <property type="match status" value="1"/>
</dbReference>
<protein>
    <recommendedName>
        <fullName evidence="7">D-isomer specific 2-hydroxyacid dehydrogenase NAD-binding domain-containing protein</fullName>
    </recommendedName>
</protein>
<dbReference type="Pfam" id="PF00389">
    <property type="entry name" value="2-Hacid_dh"/>
    <property type="match status" value="1"/>
</dbReference>
<feature type="domain" description="D-isomer specific 2-hydroxyacid dehydrogenase catalytic" evidence="3">
    <location>
        <begin position="28"/>
        <end position="341"/>
    </location>
</feature>
<gene>
    <name evidence="5" type="ORF">LTR69_007546</name>
</gene>
<dbReference type="InterPro" id="IPR006139">
    <property type="entry name" value="D-isomer_2_OHA_DH_cat_dom"/>
</dbReference>
<dbReference type="PANTHER" id="PTHR10996:SF281">
    <property type="entry name" value="D-ISOMER SPECIFIC 2-HYDROXYACID DEHYDROGENASE NAD-BINDING DOMAIN-CONTAINING PROTEIN-RELATED"/>
    <property type="match status" value="1"/>
</dbReference>
<name>A0ABR0J5S9_9EURO</name>
<dbReference type="InterPro" id="IPR050223">
    <property type="entry name" value="D-isomer_2-hydroxyacid_DH"/>
</dbReference>
<keyword evidence="6" id="KW-1185">Reference proteome</keyword>
<feature type="domain" description="D-isomer specific 2-hydroxyacid dehydrogenase NAD-binding" evidence="4">
    <location>
        <begin position="130"/>
        <end position="309"/>
    </location>
</feature>
<dbReference type="PANTHER" id="PTHR10996">
    <property type="entry name" value="2-HYDROXYACID DEHYDROGENASE-RELATED"/>
    <property type="match status" value="1"/>
</dbReference>
<dbReference type="EMBL" id="JAVRRF010000017">
    <property type="protein sequence ID" value="KAK5056908.1"/>
    <property type="molecule type" value="Genomic_DNA"/>
</dbReference>
<accession>A0ABR0J5S9</accession>
<dbReference type="InterPro" id="IPR006140">
    <property type="entry name" value="D-isomer_DH_NAD-bd"/>
</dbReference>
<comment type="similarity">
    <text evidence="2">Belongs to the D-isomer specific 2-hydroxyacid dehydrogenase family.</text>
</comment>
<dbReference type="Proteomes" id="UP001345691">
    <property type="component" value="Unassembled WGS sequence"/>
</dbReference>
<proteinExistence type="inferred from homology"/>
<dbReference type="Pfam" id="PF02826">
    <property type="entry name" value="2-Hacid_dh_C"/>
    <property type="match status" value="1"/>
</dbReference>